<evidence type="ECO:0000259" key="3">
    <source>
        <dbReference type="Pfam" id="PF22083"/>
    </source>
</evidence>
<dbReference type="GO" id="GO:0004519">
    <property type="term" value="F:endonuclease activity"/>
    <property type="evidence" value="ECO:0007669"/>
    <property type="project" value="UniProtKB-KW"/>
</dbReference>
<evidence type="ECO:0000256" key="1">
    <source>
        <dbReference type="SAM" id="MobiDB-lite"/>
    </source>
</evidence>
<feature type="compositionally biased region" description="Polar residues" evidence="1">
    <location>
        <begin position="107"/>
        <end position="116"/>
    </location>
</feature>
<dbReference type="InterPro" id="IPR054307">
    <property type="entry name" value="I-HmuI_NUMOD-like"/>
</dbReference>
<dbReference type="GO" id="GO:0016788">
    <property type="term" value="F:hydrolase activity, acting on ester bonds"/>
    <property type="evidence" value="ECO:0007669"/>
    <property type="project" value="InterPro"/>
</dbReference>
<dbReference type="SUPFAM" id="SSF54060">
    <property type="entry name" value="His-Me finger endonucleases"/>
    <property type="match status" value="1"/>
</dbReference>
<dbReference type="EMBL" id="JAKHPH010000042">
    <property type="protein sequence ID" value="MCZ3668399.1"/>
    <property type="molecule type" value="Genomic_DNA"/>
</dbReference>
<keyword evidence="4" id="KW-0540">Nuclease</keyword>
<evidence type="ECO:0000313" key="5">
    <source>
        <dbReference type="Proteomes" id="UP001212401"/>
    </source>
</evidence>
<name>A0AAW5WVI0_9LACO</name>
<evidence type="ECO:0000313" key="4">
    <source>
        <dbReference type="EMBL" id="MCZ3668399.1"/>
    </source>
</evidence>
<keyword evidence="4" id="KW-0255">Endonuclease</keyword>
<dbReference type="RefSeq" id="WP_269296264.1">
    <property type="nucleotide sequence ID" value="NZ_JAKHPH010000042.1"/>
</dbReference>
<keyword evidence="4" id="KW-0378">Hydrolase</keyword>
<proteinExistence type="predicted"/>
<dbReference type="Pfam" id="PF22083">
    <property type="entry name" value="I-HmuI_NUMOD-like"/>
    <property type="match status" value="1"/>
</dbReference>
<accession>A0AAW5WVI0</accession>
<gene>
    <name evidence="4" type="ORF">L2724_09100</name>
</gene>
<evidence type="ECO:0000259" key="2">
    <source>
        <dbReference type="Pfam" id="PF07463"/>
    </source>
</evidence>
<organism evidence="4 5">
    <name type="scientific">Limosilactobacillus vaginalis</name>
    <dbReference type="NCBI Taxonomy" id="1633"/>
    <lineage>
        <taxon>Bacteria</taxon>
        <taxon>Bacillati</taxon>
        <taxon>Bacillota</taxon>
        <taxon>Bacilli</taxon>
        <taxon>Lactobacillales</taxon>
        <taxon>Lactobacillaceae</taxon>
        <taxon>Limosilactobacillus</taxon>
    </lineage>
</organism>
<dbReference type="SUPFAM" id="SSF64496">
    <property type="entry name" value="DNA-binding domain of intron-encoded endonucleases"/>
    <property type="match status" value="1"/>
</dbReference>
<protein>
    <submittedName>
        <fullName evidence="4">NUMOD4 motif-containing HNH endonuclease</fullName>
    </submittedName>
</protein>
<dbReference type="Gene3D" id="1.10.10.10">
    <property type="entry name" value="Winged helix-like DNA-binding domain superfamily/Winged helix DNA-binding domain"/>
    <property type="match status" value="1"/>
</dbReference>
<feature type="domain" description="DNA endonuclease I-HmuI-like NUMOD-like" evidence="3">
    <location>
        <begin position="132"/>
        <end position="175"/>
    </location>
</feature>
<dbReference type="InterPro" id="IPR003647">
    <property type="entry name" value="Intron_nuc_1_rpt"/>
</dbReference>
<sequence>MPFKEKWKVIPNYTRYEVSNLGAVRNRKTKNIKMQRVMKSTGYVTVNLYPDGKSQHDVVLVHRIVAISFLPNDNHLPCINHIDENKQNNYVNNLEWVTYEQNNSYGTRGKRISNSNRGKHYSPRTHMPTPVIAISPTGKRMAFKSITECAEKLGLQRPSISMVLHGKMKKSKGYKIEYMKG</sequence>
<feature type="region of interest" description="Disordered" evidence="1">
    <location>
        <begin position="107"/>
        <end position="129"/>
    </location>
</feature>
<dbReference type="AlphaFoldDB" id="A0AAW5WVI0"/>
<dbReference type="Proteomes" id="UP001212401">
    <property type="component" value="Unassembled WGS sequence"/>
</dbReference>
<feature type="domain" description="NUMOD4" evidence="2">
    <location>
        <begin position="5"/>
        <end position="49"/>
    </location>
</feature>
<dbReference type="InterPro" id="IPR010902">
    <property type="entry name" value="NUMOD4"/>
</dbReference>
<dbReference type="SMART" id="SM00497">
    <property type="entry name" value="IENR1"/>
    <property type="match status" value="1"/>
</dbReference>
<dbReference type="InterPro" id="IPR044925">
    <property type="entry name" value="His-Me_finger_sf"/>
</dbReference>
<dbReference type="Pfam" id="PF07463">
    <property type="entry name" value="NUMOD4"/>
    <property type="match status" value="1"/>
</dbReference>
<dbReference type="Gene3D" id="3.90.75.20">
    <property type="match status" value="1"/>
</dbReference>
<comment type="caution">
    <text evidence="4">The sequence shown here is derived from an EMBL/GenBank/DDBJ whole genome shotgun (WGS) entry which is preliminary data.</text>
</comment>
<dbReference type="InterPro" id="IPR036388">
    <property type="entry name" value="WH-like_DNA-bd_sf"/>
</dbReference>
<reference evidence="4" key="1">
    <citation type="submission" date="2022-01" db="EMBL/GenBank/DDBJ databases">
        <title>VMRC isolate genome collection.</title>
        <authorList>
            <person name="France M."/>
            <person name="Rutt L."/>
            <person name="Humphrys M."/>
            <person name="Ravel J."/>
        </authorList>
    </citation>
    <scope>NUCLEOTIDE SEQUENCE</scope>
    <source>
        <strain evidence="4">C0048A1</strain>
    </source>
</reference>